<proteinExistence type="predicted"/>
<organism evidence="2 3">
    <name type="scientific">Lactobacillus johnsonii</name>
    <dbReference type="NCBI Taxonomy" id="33959"/>
    <lineage>
        <taxon>Bacteria</taxon>
        <taxon>Bacillati</taxon>
        <taxon>Bacillota</taxon>
        <taxon>Bacilli</taxon>
        <taxon>Lactobacillales</taxon>
        <taxon>Lactobacillaceae</taxon>
        <taxon>Lactobacillus</taxon>
    </lineage>
</organism>
<dbReference type="GO" id="GO:0032259">
    <property type="term" value="P:methylation"/>
    <property type="evidence" value="ECO:0007669"/>
    <property type="project" value="InterPro"/>
</dbReference>
<reference evidence="2 3" key="1">
    <citation type="submission" date="2017-05" db="EMBL/GenBank/DDBJ databases">
        <title>Lactobacillus johnsonii from commercial turkeys.</title>
        <authorList>
            <person name="Johnson T.J."/>
            <person name="Youmans B."/>
        </authorList>
    </citation>
    <scope>NUCLEOTIDE SEQUENCE [LARGE SCALE GENOMIC DNA]</scope>
    <source>
        <strain evidence="2 3">UMNLJ54</strain>
    </source>
</reference>
<feature type="domain" description="Type II methyltransferase M.TaqI-like" evidence="1">
    <location>
        <begin position="6"/>
        <end position="97"/>
    </location>
</feature>
<comment type="caution">
    <text evidence="2">The sequence shown here is derived from an EMBL/GenBank/DDBJ whole genome shotgun (WGS) entry which is preliminary data.</text>
</comment>
<dbReference type="InterPro" id="IPR002052">
    <property type="entry name" value="DNA_methylase_N6_adenine_CS"/>
</dbReference>
<dbReference type="GO" id="GO:0003676">
    <property type="term" value="F:nucleic acid binding"/>
    <property type="evidence" value="ECO:0007669"/>
    <property type="project" value="InterPro"/>
</dbReference>
<dbReference type="PROSITE" id="PS00092">
    <property type="entry name" value="N6_MTASE"/>
    <property type="match status" value="1"/>
</dbReference>
<dbReference type="Proteomes" id="UP000216448">
    <property type="component" value="Unassembled WGS sequence"/>
</dbReference>
<dbReference type="EMBL" id="NIBB01000002">
    <property type="protein sequence ID" value="PAB53732.1"/>
    <property type="molecule type" value="Genomic_DNA"/>
</dbReference>
<accession>A0AAX0PXV4</accession>
<dbReference type="RefSeq" id="WP_087712737.1">
    <property type="nucleotide sequence ID" value="NZ_CP021703.1"/>
</dbReference>
<dbReference type="GO" id="GO:0006304">
    <property type="term" value="P:DNA modification"/>
    <property type="evidence" value="ECO:0007669"/>
    <property type="project" value="InterPro"/>
</dbReference>
<sequence>MSGEDKQFKFDVVIGNPPYQEETSELSKKNGQKSVKNIFQLFQEQADKVTRKCVSLIYPGGRWIQQSGKGMKNFGLSQINDPHLKEVTFYPDANEIFDKVGIADGISIVVKDMNKTTSGFKYIYSKSGKTKRLDLDNPGEQILPLDPADLSMITKISTFVKKYSLNYLHDEILPRSLFGIESSFVEDNPNKIHPFKRNFDTKKYVKLFSNDKAGKAGRATWFLADLDSIKKNKEYISKFQVVVSSANAGGQKRDNQISIMDNYSAFGRSRVALRSFDTLNEAENFMKYAESKVIKYTFLLTDEALSSLAKWVPDVLDYTNNNNLIDFTQEIDKQLCDLIGFSQEEFKYINDRVNSIRGDK</sequence>
<dbReference type="Gene3D" id="3.40.50.150">
    <property type="entry name" value="Vaccinia Virus protein VP39"/>
    <property type="match status" value="1"/>
</dbReference>
<dbReference type="InterPro" id="IPR029063">
    <property type="entry name" value="SAM-dependent_MTases_sf"/>
</dbReference>
<gene>
    <name evidence="2" type="ORF">A3P64_00735</name>
</gene>
<dbReference type="InterPro" id="IPR011639">
    <property type="entry name" value="MethylTrfase_TaqI-like_dom"/>
</dbReference>
<protein>
    <recommendedName>
        <fullName evidence="1">Type II methyltransferase M.TaqI-like domain-containing protein</fullName>
    </recommendedName>
</protein>
<dbReference type="GO" id="GO:0009007">
    <property type="term" value="F:site-specific DNA-methyltransferase (adenine-specific) activity"/>
    <property type="evidence" value="ECO:0007669"/>
    <property type="project" value="UniProtKB-EC"/>
</dbReference>
<name>A0AAX0PXV4_LACJH</name>
<evidence type="ECO:0000313" key="3">
    <source>
        <dbReference type="Proteomes" id="UP000216448"/>
    </source>
</evidence>
<evidence type="ECO:0000259" key="1">
    <source>
        <dbReference type="Pfam" id="PF07669"/>
    </source>
</evidence>
<dbReference type="AlphaFoldDB" id="A0AAX0PXV4"/>
<dbReference type="Pfam" id="PF07669">
    <property type="entry name" value="Eco57I"/>
    <property type="match status" value="1"/>
</dbReference>
<evidence type="ECO:0000313" key="2">
    <source>
        <dbReference type="EMBL" id="PAB53732.1"/>
    </source>
</evidence>